<dbReference type="InterPro" id="IPR003826">
    <property type="entry name" value="AdoMetDC_fam_prok"/>
</dbReference>
<dbReference type="EMBL" id="JBHSNO010000018">
    <property type="protein sequence ID" value="MFC5591826.1"/>
    <property type="molecule type" value="Genomic_DNA"/>
</dbReference>
<evidence type="ECO:0000256" key="13">
    <source>
        <dbReference type="PROSITE-ProRule" id="PRU00354"/>
    </source>
</evidence>
<feature type="chain" id="PRO_5044909415" description="S-adenosylmethionine decarboxylase alpha chain" evidence="12">
    <location>
        <begin position="63"/>
        <end position="440"/>
    </location>
</feature>
<feature type="active site" description="Proton acceptor; for processing activity" evidence="12">
    <location>
        <position position="68"/>
    </location>
</feature>
<evidence type="ECO:0000256" key="5">
    <source>
        <dbReference type="ARBA" id="ARBA00023066"/>
    </source>
</evidence>
<dbReference type="Pfam" id="PF01564">
    <property type="entry name" value="Spermine_synth"/>
    <property type="match status" value="1"/>
</dbReference>
<reference evidence="16" key="1">
    <citation type="journal article" date="2019" name="Int. J. Syst. Evol. Microbiol.">
        <title>The Global Catalogue of Microorganisms (GCM) 10K type strain sequencing project: providing services to taxonomists for standard genome sequencing and annotation.</title>
        <authorList>
            <consortium name="The Broad Institute Genomics Platform"/>
            <consortium name="The Broad Institute Genome Sequencing Center for Infectious Disease"/>
            <person name="Wu L."/>
            <person name="Ma J."/>
        </authorList>
    </citation>
    <scope>NUCLEOTIDE SEQUENCE [LARGE SCALE GENOMIC DNA]</scope>
    <source>
        <strain evidence="16">CGMCC 4.1434</strain>
    </source>
</reference>
<dbReference type="GO" id="GO:0004014">
    <property type="term" value="F:adenosylmethionine decarboxylase activity"/>
    <property type="evidence" value="ECO:0007669"/>
    <property type="project" value="UniProtKB-EC"/>
</dbReference>
<keyword evidence="16" id="KW-1185">Reference proteome</keyword>
<dbReference type="PANTHER" id="PTHR43317:SF1">
    <property type="entry name" value="THERMOSPERMINE SYNTHASE ACAULIS5"/>
    <property type="match status" value="1"/>
</dbReference>
<dbReference type="Gene3D" id="3.60.90.10">
    <property type="entry name" value="S-adenosylmethionine decarboxylase"/>
    <property type="match status" value="1"/>
</dbReference>
<feature type="binding site" evidence="11">
    <location>
        <position position="249"/>
    </location>
    <ligand>
        <name>S-methyl-5'-thioadenosine</name>
        <dbReference type="ChEBI" id="CHEBI:17509"/>
    </ligand>
</feature>
<dbReference type="PROSITE" id="PS01330">
    <property type="entry name" value="PABS_1"/>
    <property type="match status" value="1"/>
</dbReference>
<keyword evidence="4 12" id="KW-0068">Autocatalytic cleavage</keyword>
<keyword evidence="6 12" id="KW-0620">Polyamine biosynthesis</keyword>
<dbReference type="SUPFAM" id="SSF56276">
    <property type="entry name" value="S-adenosylmethionine decarboxylase"/>
    <property type="match status" value="1"/>
</dbReference>
<dbReference type="InterPro" id="IPR030374">
    <property type="entry name" value="PABS"/>
</dbReference>
<comment type="caution">
    <text evidence="15">The sequence shown here is derived from an EMBL/GenBank/DDBJ whole genome shotgun (WGS) entry which is preliminary data.</text>
</comment>
<comment type="subunit">
    <text evidence="12">Heterotetramer of two alpha and two beta chains arranged as a dimer of alpha/beta heterodimers.</text>
</comment>
<evidence type="ECO:0000259" key="14">
    <source>
        <dbReference type="PROSITE" id="PS51006"/>
    </source>
</evidence>
<keyword evidence="10 12" id="KW-0670">Pyruvate</keyword>
<keyword evidence="12" id="KW-0949">S-adenosyl-L-methionine</keyword>
<feature type="binding site" evidence="11">
    <location>
        <position position="176"/>
    </location>
    <ligand>
        <name>S-methyl-5'-thioadenosine</name>
        <dbReference type="ChEBI" id="CHEBI:17509"/>
    </ligand>
</feature>
<comment type="pathway">
    <text evidence="12">Amine and polyamine biosynthesis; S-adenosylmethioninamine biosynthesis; S-adenosylmethioninamine from S-adenosyl-L-methionine: step 1/1.</text>
</comment>
<dbReference type="Proteomes" id="UP001596109">
    <property type="component" value="Unassembled WGS sequence"/>
</dbReference>
<comment type="catalytic activity">
    <reaction evidence="12">
        <text>S-adenosyl-L-methionine + H(+) = S-adenosyl 3-(methylsulfanyl)propylamine + CO2</text>
        <dbReference type="Rhea" id="RHEA:15981"/>
        <dbReference type="ChEBI" id="CHEBI:15378"/>
        <dbReference type="ChEBI" id="CHEBI:16526"/>
        <dbReference type="ChEBI" id="CHEBI:57443"/>
        <dbReference type="ChEBI" id="CHEBI:59789"/>
        <dbReference type="EC" id="4.1.1.50"/>
    </reaction>
</comment>
<keyword evidence="2 11" id="KW-0808">Transferase</keyword>
<evidence type="ECO:0000256" key="4">
    <source>
        <dbReference type="ARBA" id="ARBA00022813"/>
    </source>
</evidence>
<dbReference type="NCBIfam" id="TIGR03330">
    <property type="entry name" value="SAM_DCase_Bsu"/>
    <property type="match status" value="1"/>
</dbReference>
<name>A0ABW0TQS7_9BACL</name>
<keyword evidence="3 12" id="KW-0210">Decarboxylase</keyword>
<feature type="modified residue" description="Pyruvic acid (Ser); by autocatalysis" evidence="12">
    <location>
        <position position="63"/>
    </location>
</feature>
<dbReference type="Pfam" id="PF02675">
    <property type="entry name" value="AdoMet_dc"/>
    <property type="match status" value="1"/>
</dbReference>
<organism evidence="15 16">
    <name type="scientific">Sporosarcina soli</name>
    <dbReference type="NCBI Taxonomy" id="334736"/>
    <lineage>
        <taxon>Bacteria</taxon>
        <taxon>Bacillati</taxon>
        <taxon>Bacillota</taxon>
        <taxon>Bacilli</taxon>
        <taxon>Bacillales</taxon>
        <taxon>Caryophanaceae</taxon>
        <taxon>Sporosarcina</taxon>
    </lineage>
</organism>
<dbReference type="HAMAP" id="MF_00464">
    <property type="entry name" value="AdoMetDC_1"/>
    <property type="match status" value="1"/>
</dbReference>
<dbReference type="EC" id="4.1.1.50" evidence="12"/>
<evidence type="ECO:0000256" key="7">
    <source>
        <dbReference type="ARBA" id="ARBA00023145"/>
    </source>
</evidence>
<sequence>MDTNGQHLVIDAFDCQKEILNNAAELEVMLTKAIKQLGMEILSSHFHSFTPQGVTGVIGISTSHISIHTWPEHGYAALDLYTCGNQDIWPALEEILTKMQAKRTAVFELNRGDESHTKPIMRKLNLSSNVSKDKKADSKAIFQLQKNKGNDWDLIQLKEIALGKHNVLYHGESQYQDILLVEANDLRLYLNQELQFCSLDERHYHEALVFPAMEVAQSHERVLILGGGDGLALREVLKYPNVKHVDLVDIDPLIVDLAKNEPALVAQNNRSLLDDRLTVHSEDAKKYIEQELQPYDVIIIDFPDPVDPILSSLYTKELFDKIAKHLAVDGALVCQSNSPEDTPQVFWSIAKTMTSAGLNTLAYTVTVPSFGLWGFHLATQKKSIGTIPEISVPHQALPTNMEAMFQIPPELLSVQETAIVNSETNLKLHELYQKEIKDIY</sequence>
<comment type="similarity">
    <text evidence="12">Belongs to the prokaryotic AdoMetDC family. Type 1 subfamily.</text>
</comment>
<comment type="caution">
    <text evidence="12">Lacks conserved residue(s) required for the propagation of feature annotation.</text>
</comment>
<keyword evidence="5 12" id="KW-0745">Spermidine biosynthesis</keyword>
<protein>
    <recommendedName>
        <fullName evidence="12">S-adenosylmethionine decarboxylase proenzyme</fullName>
        <shortName evidence="12">AdoMetDC</shortName>
        <shortName evidence="12">SAMDC</shortName>
        <ecNumber evidence="12">4.1.1.50</ecNumber>
    </recommendedName>
    <component>
        <recommendedName>
            <fullName evidence="12">S-adenosylmethionine decarboxylase beta chain</fullName>
        </recommendedName>
    </component>
    <component>
        <recommendedName>
            <fullName evidence="12">S-adenosylmethionine decarboxylase alpha chain</fullName>
        </recommendedName>
    </component>
</protein>
<dbReference type="InterPro" id="IPR016067">
    <property type="entry name" value="S-AdoMet_deCO2ase_core"/>
</dbReference>
<comment type="similarity">
    <text evidence="1 11">Belongs to the spermidine/spermine synthase family.</text>
</comment>
<dbReference type="InterPro" id="IPR001045">
    <property type="entry name" value="Spermi_synthase"/>
</dbReference>
<feature type="binding site" evidence="11">
    <location>
        <position position="229"/>
    </location>
    <ligand>
        <name>spermidine</name>
        <dbReference type="ChEBI" id="CHEBI:57834"/>
    </ligand>
</feature>
<dbReference type="CDD" id="cd02440">
    <property type="entry name" value="AdoMet_MTases"/>
    <property type="match status" value="1"/>
</dbReference>
<dbReference type="InterPro" id="IPR030373">
    <property type="entry name" value="PABS_CS"/>
</dbReference>
<dbReference type="InterPro" id="IPR029063">
    <property type="entry name" value="SAM-dependent_MTases_sf"/>
</dbReference>
<dbReference type="HAMAP" id="MF_00198">
    <property type="entry name" value="Spermidine_synth"/>
    <property type="match status" value="1"/>
</dbReference>
<feature type="active site" description="Schiff-base intermediate with substrate; via pyruvic acid" evidence="12">
    <location>
        <position position="63"/>
    </location>
</feature>
<keyword evidence="9 12" id="KW-0704">Schiff base</keyword>
<keyword evidence="7 12" id="KW-0865">Zymogen</keyword>
<feature type="active site" description="Proton donor; for catalytic activity" evidence="12">
    <location>
        <position position="83"/>
    </location>
</feature>
<proteinExistence type="inferred from homology"/>
<evidence type="ECO:0000313" key="16">
    <source>
        <dbReference type="Proteomes" id="UP001596109"/>
    </source>
</evidence>
<gene>
    <name evidence="15" type="primary">speD</name>
    <name evidence="11" type="synonym">speE</name>
    <name evidence="12" type="synonym">speH</name>
    <name evidence="15" type="ORF">ACFPRA_23385</name>
</gene>
<comment type="subunit">
    <text evidence="11">Homodimer or homotetramer.</text>
</comment>
<comment type="PTM">
    <text evidence="12">Is synthesized initially as an inactive proenzyme. Formation of the active enzyme involves a self-maturation process in which the active site pyruvoyl group is generated from an internal serine residue via an autocatalytic post-translational modification. Two non-identical subunits are generated from the proenzyme in this reaction, and the pyruvate is formed at the N-terminus of the alpha chain, which is derived from the carboxyl end of the proenzyme. The post-translation cleavage follows an unusual pathway, termed non-hydrolytic serinolysis, in which the side chain hydroxyl group of the serine supplies its oxygen atom to form the C-terminus of the beta chain, while the remainder of the serine residue undergoes an oxidative deamination to produce ammonia and the pyruvoyl group blocking the N-terminus of the alpha chain.</text>
</comment>
<keyword evidence="8 12" id="KW-0456">Lyase</keyword>
<evidence type="ECO:0000256" key="11">
    <source>
        <dbReference type="HAMAP-Rule" id="MF_00198"/>
    </source>
</evidence>
<dbReference type="RefSeq" id="WP_381440150.1">
    <property type="nucleotide sequence ID" value="NZ_JBHSNO010000018.1"/>
</dbReference>
<evidence type="ECO:0000256" key="12">
    <source>
        <dbReference type="HAMAP-Rule" id="MF_00464"/>
    </source>
</evidence>
<feature type="binding site" evidence="11">
    <location>
        <position position="308"/>
    </location>
    <ligand>
        <name>S-methyl-5'-thioadenosine</name>
        <dbReference type="ChEBI" id="CHEBI:17509"/>
    </ligand>
</feature>
<evidence type="ECO:0000256" key="9">
    <source>
        <dbReference type="ARBA" id="ARBA00023270"/>
    </source>
</evidence>
<feature type="domain" description="PABS" evidence="14">
    <location>
        <begin position="152"/>
        <end position="380"/>
    </location>
</feature>
<comment type="pathway">
    <text evidence="11">Amine and polyamine biosynthesis; spermidine biosynthesis; spermidine from putrescine: step 1/1.</text>
</comment>
<comment type="function">
    <text evidence="12">Catalyzes the decarboxylation of S-adenosylmethionine to S-adenosylmethioninamine (dcAdoMet), the propylamine donor required for the synthesis of the polyamines spermine and spermidine from the diamine putrescine.</text>
</comment>
<dbReference type="InterPro" id="IPR017716">
    <property type="entry name" value="S-AdoMet_deCOase_pro-enz"/>
</dbReference>
<dbReference type="PANTHER" id="PTHR43317">
    <property type="entry name" value="THERMOSPERMINE SYNTHASE ACAULIS5"/>
    <property type="match status" value="1"/>
</dbReference>
<dbReference type="PROSITE" id="PS51006">
    <property type="entry name" value="PABS_2"/>
    <property type="match status" value="1"/>
</dbReference>
<comment type="catalytic activity">
    <reaction evidence="11">
        <text>S-adenosyl 3-(methylsulfanyl)propylamine + putrescine = S-methyl-5'-thioadenosine + spermidine + H(+)</text>
        <dbReference type="Rhea" id="RHEA:12721"/>
        <dbReference type="ChEBI" id="CHEBI:15378"/>
        <dbReference type="ChEBI" id="CHEBI:17509"/>
        <dbReference type="ChEBI" id="CHEBI:57443"/>
        <dbReference type="ChEBI" id="CHEBI:57834"/>
        <dbReference type="ChEBI" id="CHEBI:326268"/>
        <dbReference type="EC" id="2.5.1.16"/>
    </reaction>
</comment>
<feature type="binding site" evidence="11">
    <location>
        <begin position="283"/>
        <end position="284"/>
    </location>
    <ligand>
        <name>S-methyl-5'-thioadenosine</name>
        <dbReference type="ChEBI" id="CHEBI:17509"/>
    </ligand>
</feature>
<comment type="cofactor">
    <cofactor evidence="12">
        <name>pyruvate</name>
        <dbReference type="ChEBI" id="CHEBI:15361"/>
    </cofactor>
    <text evidence="12">Binds 1 pyruvoyl group covalently per subunit.</text>
</comment>
<evidence type="ECO:0000313" key="15">
    <source>
        <dbReference type="EMBL" id="MFC5591826.1"/>
    </source>
</evidence>
<evidence type="ECO:0000256" key="2">
    <source>
        <dbReference type="ARBA" id="ARBA00022679"/>
    </source>
</evidence>
<evidence type="ECO:0000256" key="6">
    <source>
        <dbReference type="ARBA" id="ARBA00023115"/>
    </source>
</evidence>
<dbReference type="Gene3D" id="3.40.50.150">
    <property type="entry name" value="Vaccinia Virus protein VP39"/>
    <property type="match status" value="1"/>
</dbReference>
<accession>A0ABW0TQS7</accession>
<evidence type="ECO:0000256" key="8">
    <source>
        <dbReference type="ARBA" id="ARBA00023239"/>
    </source>
</evidence>
<feature type="chain" id="PRO_5044909416" description="S-adenosylmethionine decarboxylase beta chain" evidence="12">
    <location>
        <begin position="1"/>
        <end position="62"/>
    </location>
</feature>
<evidence type="ECO:0000256" key="3">
    <source>
        <dbReference type="ARBA" id="ARBA00022793"/>
    </source>
</evidence>
<evidence type="ECO:0000256" key="1">
    <source>
        <dbReference type="ARBA" id="ARBA00007867"/>
    </source>
</evidence>
<dbReference type="SUPFAM" id="SSF53335">
    <property type="entry name" value="S-adenosyl-L-methionine-dependent methyltransferases"/>
    <property type="match status" value="1"/>
</dbReference>
<feature type="binding site" evidence="11">
    <location>
        <position position="205"/>
    </location>
    <ligand>
        <name>spermidine</name>
        <dbReference type="ChEBI" id="CHEBI:57834"/>
    </ligand>
</feature>
<evidence type="ECO:0000256" key="10">
    <source>
        <dbReference type="ARBA" id="ARBA00023317"/>
    </source>
</evidence>
<comment type="function">
    <text evidence="11">Catalyzes the irreversible transfer of a propylamine group from the amino donor S-adenosylmethioninamine (decarboxy-AdoMet) to putrescine (1,4-diaminobutane) to yield spermidine.</text>
</comment>
<feature type="active site" description="Proton acceptor" evidence="11 13">
    <location>
        <position position="301"/>
    </location>
</feature>